<dbReference type="PANTHER" id="PTHR43523:SF6">
    <property type="entry name" value="GLYCOGEN BIOSYNTHESIS PROTEIN GLGD"/>
    <property type="match status" value="1"/>
</dbReference>
<evidence type="ECO:0000259" key="3">
    <source>
        <dbReference type="Pfam" id="PF00483"/>
    </source>
</evidence>
<evidence type="ECO:0000313" key="5">
    <source>
        <dbReference type="EMBL" id="OUP56988.1"/>
    </source>
</evidence>
<dbReference type="InterPro" id="IPR011004">
    <property type="entry name" value="Trimer_LpxA-like_sf"/>
</dbReference>
<dbReference type="EMBL" id="NFKM01000023">
    <property type="protein sequence ID" value="OUP56988.1"/>
    <property type="molecule type" value="Genomic_DNA"/>
</dbReference>
<dbReference type="PANTHER" id="PTHR43523">
    <property type="entry name" value="GLUCOSE-1-PHOSPHATE ADENYLYLTRANSFERASE-RELATED"/>
    <property type="match status" value="1"/>
</dbReference>
<organism evidence="5 6">
    <name type="scientific">Faecalitalea cylindroides</name>
    <dbReference type="NCBI Taxonomy" id="39483"/>
    <lineage>
        <taxon>Bacteria</taxon>
        <taxon>Bacillati</taxon>
        <taxon>Bacillota</taxon>
        <taxon>Erysipelotrichia</taxon>
        <taxon>Erysipelotrichales</taxon>
        <taxon>Erysipelotrichaceae</taxon>
        <taxon>Faecalitalea</taxon>
    </lineage>
</organism>
<dbReference type="Gene3D" id="2.160.10.10">
    <property type="entry name" value="Hexapeptide repeat proteins"/>
    <property type="match status" value="1"/>
</dbReference>
<dbReference type="Pfam" id="PF00483">
    <property type="entry name" value="NTP_transferase"/>
    <property type="match status" value="1"/>
</dbReference>
<sequence length="373" mass="42144">MCNALGIITYNGLNVYVQGLQEYRPIAGFNFLGRYRLVDFPISNMTNSGIDEIQVFIKGNPRPMIEHIGDGRQYNINSKHGSLDLIPYYNEEGRGNPEFAPDVESYYNNINQIEDNTNDYVIIAPVNMIYTANYKDLLDQHIESGAEISILYQNVDDAKDKYINCDVLQMNRQKGVLKIEQNLGNYKTRALSLQTYILSKELFIQLVKEARKVSSMYWFKDIVNDHCVDMDIRAINYRGNVYCINDLRSYFESNLALLEESQMKQFSKDSWPIYTRTSDTAPAIYLKGGSASGSFIANGCQISGSVKNSIIGRGSVIGKGAKIENCVIMSDVVIGEDAVLKNVIIDKHSKVLKKKELIGNAEDPLYIGRRENV</sequence>
<protein>
    <submittedName>
        <fullName evidence="5">Glucose-1-phosphate adenylyltransferase subunit GlgD</fullName>
    </submittedName>
</protein>
<gene>
    <name evidence="5" type="ORF">B5F14_09390</name>
</gene>
<dbReference type="RefSeq" id="WP_087159121.1">
    <property type="nucleotide sequence ID" value="NZ_CALVGX010000005.1"/>
</dbReference>
<dbReference type="Proteomes" id="UP000195447">
    <property type="component" value="Unassembled WGS sequence"/>
</dbReference>
<reference evidence="6" key="1">
    <citation type="submission" date="2017-04" db="EMBL/GenBank/DDBJ databases">
        <title>Function of individual gut microbiota members based on whole genome sequencing of pure cultures obtained from chicken caecum.</title>
        <authorList>
            <person name="Medvecky M."/>
            <person name="Cejkova D."/>
            <person name="Polansky O."/>
            <person name="Karasova D."/>
            <person name="Kubasova T."/>
            <person name="Cizek A."/>
            <person name="Rychlik I."/>
        </authorList>
    </citation>
    <scope>NUCLEOTIDE SEQUENCE [LARGE SCALE GENOMIC DNA]</scope>
    <source>
        <strain evidence="6">An178</strain>
    </source>
</reference>
<proteinExistence type="inferred from homology"/>
<dbReference type="NCBIfam" id="TIGR02092">
    <property type="entry name" value="glgD"/>
    <property type="match status" value="1"/>
</dbReference>
<keyword evidence="6" id="KW-1185">Reference proteome</keyword>
<keyword evidence="5" id="KW-0548">Nucleotidyltransferase</keyword>
<dbReference type="SUPFAM" id="SSF53448">
    <property type="entry name" value="Nucleotide-diphospho-sugar transferases"/>
    <property type="match status" value="1"/>
</dbReference>
<evidence type="ECO:0000256" key="2">
    <source>
        <dbReference type="ARBA" id="ARBA00023056"/>
    </source>
</evidence>
<evidence type="ECO:0000313" key="6">
    <source>
        <dbReference type="Proteomes" id="UP000195447"/>
    </source>
</evidence>
<dbReference type="SUPFAM" id="SSF51161">
    <property type="entry name" value="Trimeric LpxA-like enzymes"/>
    <property type="match status" value="1"/>
</dbReference>
<dbReference type="GO" id="GO:0008878">
    <property type="term" value="F:glucose-1-phosphate adenylyltransferase activity"/>
    <property type="evidence" value="ECO:0007669"/>
    <property type="project" value="InterPro"/>
</dbReference>
<dbReference type="InterPro" id="IPR011832">
    <property type="entry name" value="GlgDAde_trans"/>
</dbReference>
<dbReference type="InterPro" id="IPR011831">
    <property type="entry name" value="ADP-Glc_PPase"/>
</dbReference>
<dbReference type="Gene3D" id="3.90.550.10">
    <property type="entry name" value="Spore Coat Polysaccharide Biosynthesis Protein SpsA, Chain A"/>
    <property type="match status" value="1"/>
</dbReference>
<feature type="domain" description="Glucose-1-phosphate adenylyltransferase/Bifunctional protein GlmU-like C-terminal hexapeptide" evidence="4">
    <location>
        <begin position="288"/>
        <end position="356"/>
    </location>
</feature>
<dbReference type="AlphaFoldDB" id="A0A1Y4LJV8"/>
<evidence type="ECO:0000259" key="4">
    <source>
        <dbReference type="Pfam" id="PF24894"/>
    </source>
</evidence>
<comment type="caution">
    <text evidence="5">The sequence shown here is derived from an EMBL/GenBank/DDBJ whole genome shotgun (WGS) entry which is preliminary data.</text>
</comment>
<comment type="similarity">
    <text evidence="1">Belongs to the bacterial/plant glucose-1-phosphate adenylyltransferase family.</text>
</comment>
<keyword evidence="2" id="KW-0320">Glycogen biosynthesis</keyword>
<dbReference type="InterPro" id="IPR056818">
    <property type="entry name" value="GlmU/GlgC-like_hexapep"/>
</dbReference>
<keyword evidence="5" id="KW-0808">Transferase</keyword>
<dbReference type="GO" id="GO:0005978">
    <property type="term" value="P:glycogen biosynthetic process"/>
    <property type="evidence" value="ECO:0007669"/>
    <property type="project" value="UniProtKB-KW"/>
</dbReference>
<accession>A0A1Y4LJV8</accession>
<evidence type="ECO:0000256" key="1">
    <source>
        <dbReference type="ARBA" id="ARBA00010443"/>
    </source>
</evidence>
<name>A0A1Y4LJV8_9FIRM</name>
<feature type="domain" description="Nucleotidyl transferase" evidence="3">
    <location>
        <begin position="29"/>
        <end position="158"/>
    </location>
</feature>
<dbReference type="CDD" id="cd04651">
    <property type="entry name" value="LbH_G1P_AT_C"/>
    <property type="match status" value="1"/>
</dbReference>
<dbReference type="InterPro" id="IPR005835">
    <property type="entry name" value="NTP_transferase_dom"/>
</dbReference>
<dbReference type="Pfam" id="PF24894">
    <property type="entry name" value="Hexapep_GlmU"/>
    <property type="match status" value="1"/>
</dbReference>
<dbReference type="InterPro" id="IPR029044">
    <property type="entry name" value="Nucleotide-diphossugar_trans"/>
</dbReference>